<dbReference type="Pfam" id="PF05140">
    <property type="entry name" value="ResB"/>
    <property type="match status" value="1"/>
</dbReference>
<evidence type="ECO:0000256" key="2">
    <source>
        <dbReference type="ARBA" id="ARBA00022692"/>
    </source>
</evidence>
<dbReference type="InterPro" id="IPR007816">
    <property type="entry name" value="ResB-like_domain"/>
</dbReference>
<evidence type="ECO:0000313" key="9">
    <source>
        <dbReference type="Proteomes" id="UP001595848"/>
    </source>
</evidence>
<feature type="transmembrane region" description="Helical" evidence="6">
    <location>
        <begin position="21"/>
        <end position="41"/>
    </location>
</feature>
<keyword evidence="9" id="KW-1185">Reference proteome</keyword>
<keyword evidence="3" id="KW-0201">Cytochrome c-type biogenesis</keyword>
<comment type="caution">
    <text evidence="8">The sequence shown here is derived from an EMBL/GenBank/DDBJ whole genome shotgun (WGS) entry which is preliminary data.</text>
</comment>
<evidence type="ECO:0000256" key="3">
    <source>
        <dbReference type="ARBA" id="ARBA00022748"/>
    </source>
</evidence>
<evidence type="ECO:0000256" key="6">
    <source>
        <dbReference type="SAM" id="Phobius"/>
    </source>
</evidence>
<dbReference type="InterPro" id="IPR023494">
    <property type="entry name" value="Cyt_c_bgen_Ccs1/CcsB/ResB"/>
</dbReference>
<organism evidence="8 9">
    <name type="scientific">Candidimonas humi</name>
    <dbReference type="NCBI Taxonomy" id="683355"/>
    <lineage>
        <taxon>Bacteria</taxon>
        <taxon>Pseudomonadati</taxon>
        <taxon>Pseudomonadota</taxon>
        <taxon>Betaproteobacteria</taxon>
        <taxon>Burkholderiales</taxon>
        <taxon>Alcaligenaceae</taxon>
        <taxon>Candidimonas</taxon>
    </lineage>
</organism>
<dbReference type="Proteomes" id="UP001595848">
    <property type="component" value="Unassembled WGS sequence"/>
</dbReference>
<evidence type="ECO:0000259" key="7">
    <source>
        <dbReference type="Pfam" id="PF05140"/>
    </source>
</evidence>
<keyword evidence="4 6" id="KW-1133">Transmembrane helix</keyword>
<keyword evidence="5 6" id="KW-0472">Membrane</keyword>
<evidence type="ECO:0000256" key="5">
    <source>
        <dbReference type="ARBA" id="ARBA00023136"/>
    </source>
</evidence>
<feature type="transmembrane region" description="Helical" evidence="6">
    <location>
        <begin position="168"/>
        <end position="186"/>
    </location>
</feature>
<dbReference type="PANTHER" id="PTHR31566">
    <property type="entry name" value="CYTOCHROME C BIOGENESIS PROTEIN CCS1, CHLOROPLASTIC"/>
    <property type="match status" value="1"/>
</dbReference>
<protein>
    <submittedName>
        <fullName evidence="8">Cytochrome c biogenesis protein ResB</fullName>
    </submittedName>
</protein>
<evidence type="ECO:0000313" key="8">
    <source>
        <dbReference type="EMBL" id="MFC4201399.1"/>
    </source>
</evidence>
<proteinExistence type="predicted"/>
<evidence type="ECO:0000256" key="1">
    <source>
        <dbReference type="ARBA" id="ARBA00004141"/>
    </source>
</evidence>
<feature type="transmembrane region" description="Helical" evidence="6">
    <location>
        <begin position="615"/>
        <end position="633"/>
    </location>
</feature>
<dbReference type="RefSeq" id="WP_246600329.1">
    <property type="nucleotide sequence ID" value="NZ_JAHTBN010000002.1"/>
</dbReference>
<reference evidence="9" key="1">
    <citation type="journal article" date="2019" name="Int. J. Syst. Evol. Microbiol.">
        <title>The Global Catalogue of Microorganisms (GCM) 10K type strain sequencing project: providing services to taxonomists for standard genome sequencing and annotation.</title>
        <authorList>
            <consortium name="The Broad Institute Genomics Platform"/>
            <consortium name="The Broad Institute Genome Sequencing Center for Infectious Disease"/>
            <person name="Wu L."/>
            <person name="Ma J."/>
        </authorList>
    </citation>
    <scope>NUCLEOTIDE SEQUENCE [LARGE SCALE GENOMIC DNA]</scope>
    <source>
        <strain evidence="9">LMG 24813</strain>
    </source>
</reference>
<comment type="subcellular location">
    <subcellularLocation>
        <location evidence="1">Membrane</location>
        <topology evidence="1">Multi-pass membrane protein</topology>
    </subcellularLocation>
</comment>
<sequence length="680" mass="74789">MSQTYSLRRWGADFFELLGSMRFAVSLLVFICVASLIGTVLQQNQAPGSYIDQFGPFWFAVFDKFSIWHVYNSWWFLLIMAFLVVSTSICLIRNSPKMMRDASSFREYIRGSSLRSFHHRVESASTLAPAENQKRVQQWLTGQGYKFKVRQDGDSVLIAAKKGSANRYGYIFAHAAIVVICIGGLLDSELPIRAQVWLGKTPITQNMLISQVPASGRLPAANLSFRANMLVPEGGESSNGIVSVNNGVLVQPLPFALTLKKFSVDYYSTGMPSNFKSDVEVTDLATGKKFDRTIKVNEPLHYRGVTVYQSSFDDGGSKLQMVGYPLAGPSDKPFALDGTVGKSAEITMGSGPKAGKLEVDLSGLRTINVENLSGNVAPQPKPILAEVAAVTGSAAPAQNKNLHNVGPSVQYRIIGRDGQAHEFNNYMLPIKLDGNSVFLAGVRDSSNQNYRYLRIPADADNSVADFMRLRAALYDPVLRAEAAGRFAARNANSAMQQPLLQKAAEGAMEAFAQGGFDAIVQKVPPDQREKVLGFAVPMVQLNLTELRDVEREKAGLPPIQHMGPAGQAANSWIQLALLAMANLPDYPAPVFLSLKSFDHVQASVFQVARSPGKNAVYLGCVLLVLGVFSMFYIRDRRIWVWVKPQGHGSELLAAMTSQRRTLDFQHEFERFKDAIKRLST</sequence>
<accession>A0ABV8NZY6</accession>
<name>A0ABV8NZY6_9BURK</name>
<feature type="domain" description="ResB-like" evidence="7">
    <location>
        <begin position="21"/>
        <end position="669"/>
    </location>
</feature>
<evidence type="ECO:0000256" key="4">
    <source>
        <dbReference type="ARBA" id="ARBA00022989"/>
    </source>
</evidence>
<dbReference type="EMBL" id="JBHSBV010000003">
    <property type="protein sequence ID" value="MFC4201399.1"/>
    <property type="molecule type" value="Genomic_DNA"/>
</dbReference>
<keyword evidence="2 6" id="KW-0812">Transmembrane</keyword>
<feature type="transmembrane region" description="Helical" evidence="6">
    <location>
        <begin position="74"/>
        <end position="92"/>
    </location>
</feature>
<gene>
    <name evidence="8" type="ORF">ACFOY1_10585</name>
</gene>
<dbReference type="PANTHER" id="PTHR31566:SF0">
    <property type="entry name" value="CYTOCHROME C BIOGENESIS PROTEIN CCS1, CHLOROPLASTIC"/>
    <property type="match status" value="1"/>
</dbReference>